<evidence type="ECO:0000313" key="4">
    <source>
        <dbReference type="Proteomes" id="UP000199029"/>
    </source>
</evidence>
<organism evidence="3 4">
    <name type="scientific">Hymenobacter arizonensis</name>
    <name type="common">Siccationidurans arizonensis</name>
    <dbReference type="NCBI Taxonomy" id="1227077"/>
    <lineage>
        <taxon>Bacteria</taxon>
        <taxon>Pseudomonadati</taxon>
        <taxon>Bacteroidota</taxon>
        <taxon>Cytophagia</taxon>
        <taxon>Cytophagales</taxon>
        <taxon>Hymenobacteraceae</taxon>
        <taxon>Hymenobacter</taxon>
    </lineage>
</organism>
<gene>
    <name evidence="3" type="ORF">SAMN04515668_2258</name>
</gene>
<name>A0A1I5Y659_HYMAR</name>
<dbReference type="EMBL" id="FOXS01000002">
    <property type="protein sequence ID" value="SFQ39731.1"/>
    <property type="molecule type" value="Genomic_DNA"/>
</dbReference>
<dbReference type="STRING" id="1227077.SAMN04515668_2258"/>
<keyword evidence="2" id="KW-1133">Transmembrane helix</keyword>
<protein>
    <submittedName>
        <fullName evidence="3">Uncharacterized protein</fullName>
    </submittedName>
</protein>
<evidence type="ECO:0000256" key="2">
    <source>
        <dbReference type="SAM" id="Phobius"/>
    </source>
</evidence>
<dbReference type="RefSeq" id="WP_092672512.1">
    <property type="nucleotide sequence ID" value="NZ_FOXS01000002.1"/>
</dbReference>
<dbReference type="AlphaFoldDB" id="A0A1I5Y659"/>
<reference evidence="4" key="1">
    <citation type="submission" date="2016-10" db="EMBL/GenBank/DDBJ databases">
        <authorList>
            <person name="Varghese N."/>
            <person name="Submissions S."/>
        </authorList>
    </citation>
    <scope>NUCLEOTIDE SEQUENCE [LARGE SCALE GENOMIC DNA]</scope>
    <source>
        <strain evidence="4">OR362-8,ATCC BAA-1266,JCM 13504</strain>
    </source>
</reference>
<evidence type="ECO:0000256" key="1">
    <source>
        <dbReference type="SAM" id="MobiDB-lite"/>
    </source>
</evidence>
<dbReference type="Proteomes" id="UP000199029">
    <property type="component" value="Unassembled WGS sequence"/>
</dbReference>
<evidence type="ECO:0000313" key="3">
    <source>
        <dbReference type="EMBL" id="SFQ39731.1"/>
    </source>
</evidence>
<dbReference type="OrthoDB" id="885202at2"/>
<keyword evidence="2" id="KW-0812">Transmembrane</keyword>
<proteinExistence type="predicted"/>
<feature type="region of interest" description="Disordered" evidence="1">
    <location>
        <begin position="40"/>
        <end position="73"/>
    </location>
</feature>
<keyword evidence="4" id="KW-1185">Reference proteome</keyword>
<keyword evidence="2" id="KW-0472">Membrane</keyword>
<feature type="transmembrane region" description="Helical" evidence="2">
    <location>
        <begin position="16"/>
        <end position="34"/>
    </location>
</feature>
<sequence>MADINIQRKKSAPSPWILVLLAVLAAAVAAYFFLRADPTDERTPTAASGIETTPTGPPPGAPTDDTRVPSTVDTQEEAGEFTAASLATHAATDPTAPEYAVTGLQQLTGTLVALADRDDLRDPAITEQRDNLTSATNRLGESTASLRPGFIAAAGLIRVMQQKAYPELESRANDLVSLAGQMSGRSATAADQQQNKQFLTQAAEAVSAMSEPAR</sequence>
<accession>A0A1I5Y659</accession>